<dbReference type="GO" id="GO:0008237">
    <property type="term" value="F:metallopeptidase activity"/>
    <property type="evidence" value="ECO:0007669"/>
    <property type="project" value="UniProtKB-KW"/>
</dbReference>
<keyword evidence="4" id="KW-1185">Reference proteome</keyword>
<dbReference type="GO" id="GO:0006508">
    <property type="term" value="P:proteolysis"/>
    <property type="evidence" value="ECO:0007669"/>
    <property type="project" value="UniProtKB-KW"/>
</dbReference>
<dbReference type="Pfam" id="PF17899">
    <property type="entry name" value="Peptidase_M61_N"/>
    <property type="match status" value="1"/>
</dbReference>
<dbReference type="InterPro" id="IPR027268">
    <property type="entry name" value="Peptidase_M4/M1_CTD_sf"/>
</dbReference>
<dbReference type="InterPro" id="IPR007963">
    <property type="entry name" value="Peptidase_M61_catalytic"/>
</dbReference>
<dbReference type="InterPro" id="IPR024191">
    <property type="entry name" value="Peptidase_M61"/>
</dbReference>
<dbReference type="RefSeq" id="WP_073570667.1">
    <property type="nucleotide sequence ID" value="NZ_FRXN01000001.1"/>
</dbReference>
<dbReference type="Pfam" id="PF05299">
    <property type="entry name" value="Peptidase_M61"/>
    <property type="match status" value="1"/>
</dbReference>
<sequence length="520" mass="59502">MNQLIKHLYKGFFSLITLFSLFFSTNLFAQSHLNYEISFPDPSSGSYRVEMRISGLSANELTLQMPRWMPGYYQLMDYGKNVQNLKAFSQSGIELPVSHEDFSTWTISGIKSETLIVRYDIQTVRKFVATSFVDKEHAYIVPTNSWLYPKGRLDLAPELKVILPDGWADVATGLKEEGALSYSAEDMDVFFDSPLLIGNLEELPSFEVAGVKHRFLAHQIGEFDKQDFINRLQNSLEASVELMGDIPFEEYTFISIGPGRGGIEHLNNTTFSLDGNQLQSEGAVNGAIAFLTHEYYHHYNAKRIRPVELGPFDYQKANRTTQLWVSEGLTVYYEYILMRRSGVINDEQFLSYFADLITRYENDEGKSFQSLEESSYRTWDEGPFGQQGTAQDTTITYYEKGPVLGLLLDFAIRNASDNQQSLDDVMRFMYNHYYKDLGRGFTDAEIREACENAAGMPLGELFDYLQTTKVLDYQKYLQMAGLDLEKSKVDGKDKFTIVRSSDTNEKQSKIYKEWTEGNSH</sequence>
<proteinExistence type="predicted"/>
<keyword evidence="3" id="KW-0645">Protease</keyword>
<dbReference type="PIRSF" id="PIRSF016493">
    <property type="entry name" value="Glycyl_aminpptds"/>
    <property type="match status" value="1"/>
</dbReference>
<reference evidence="4" key="1">
    <citation type="submission" date="2016-12" db="EMBL/GenBank/DDBJ databases">
        <authorList>
            <person name="Varghese N."/>
            <person name="Submissions S."/>
        </authorList>
    </citation>
    <scope>NUCLEOTIDE SEQUENCE [LARGE SCALE GENOMIC DNA]</scope>
    <source>
        <strain evidence="4">DSM 25035</strain>
    </source>
</reference>
<keyword evidence="3" id="KW-0482">Metalloprotease</keyword>
<protein>
    <submittedName>
        <fullName evidence="3">Predicted metalloprotease, contains C-terminal PDZ domain</fullName>
    </submittedName>
</protein>
<dbReference type="Gene3D" id="1.10.390.10">
    <property type="entry name" value="Neutral Protease Domain 2"/>
    <property type="match status" value="1"/>
</dbReference>
<dbReference type="Gene3D" id="2.60.40.3650">
    <property type="match status" value="1"/>
</dbReference>
<evidence type="ECO:0000313" key="4">
    <source>
        <dbReference type="Proteomes" id="UP000184609"/>
    </source>
</evidence>
<feature type="domain" description="Peptidase M61 catalytic" evidence="1">
    <location>
        <begin position="289"/>
        <end position="403"/>
    </location>
</feature>
<dbReference type="AlphaFoldDB" id="A0A1M7Z800"/>
<evidence type="ECO:0000259" key="1">
    <source>
        <dbReference type="Pfam" id="PF05299"/>
    </source>
</evidence>
<keyword evidence="3" id="KW-0378">Hydrolase</keyword>
<dbReference type="EMBL" id="FRXN01000001">
    <property type="protein sequence ID" value="SHO60826.1"/>
    <property type="molecule type" value="Genomic_DNA"/>
</dbReference>
<dbReference type="Proteomes" id="UP000184609">
    <property type="component" value="Unassembled WGS sequence"/>
</dbReference>
<feature type="domain" description="Peptidase M61 N-terminal" evidence="2">
    <location>
        <begin position="34"/>
        <end position="199"/>
    </location>
</feature>
<evidence type="ECO:0000313" key="3">
    <source>
        <dbReference type="EMBL" id="SHO60826.1"/>
    </source>
</evidence>
<organism evidence="3 4">
    <name type="scientific">Algoriphagus zhangzhouensis</name>
    <dbReference type="NCBI Taxonomy" id="1073327"/>
    <lineage>
        <taxon>Bacteria</taxon>
        <taxon>Pseudomonadati</taxon>
        <taxon>Bacteroidota</taxon>
        <taxon>Cytophagia</taxon>
        <taxon>Cytophagales</taxon>
        <taxon>Cyclobacteriaceae</taxon>
        <taxon>Algoriphagus</taxon>
    </lineage>
</organism>
<dbReference type="SUPFAM" id="SSF55486">
    <property type="entry name" value="Metalloproteases ('zincins'), catalytic domain"/>
    <property type="match status" value="1"/>
</dbReference>
<dbReference type="InterPro" id="IPR040756">
    <property type="entry name" value="Peptidase_M61_N"/>
</dbReference>
<gene>
    <name evidence="3" type="ORF">SAMN04488108_1054</name>
</gene>
<name>A0A1M7Z800_9BACT</name>
<dbReference type="OrthoDB" id="9778516at2"/>
<evidence type="ECO:0000259" key="2">
    <source>
        <dbReference type="Pfam" id="PF17899"/>
    </source>
</evidence>
<accession>A0A1M7Z800</accession>